<feature type="signal peptide" evidence="2">
    <location>
        <begin position="1"/>
        <end position="21"/>
    </location>
</feature>
<dbReference type="EMBL" id="CP006764">
    <property type="protein sequence ID" value="AIT60645.1"/>
    <property type="molecule type" value="Genomic_DNA"/>
</dbReference>
<evidence type="ECO:0000256" key="1">
    <source>
        <dbReference type="SAM" id="MobiDB-lite"/>
    </source>
</evidence>
<accession>A0A097IEU3</accession>
<protein>
    <recommendedName>
        <fullName evidence="5">Secreted protein</fullName>
    </recommendedName>
</protein>
<evidence type="ECO:0000256" key="2">
    <source>
        <dbReference type="SAM" id="SignalP"/>
    </source>
</evidence>
<feature type="chain" id="PRO_5039125531" description="Secreted protein" evidence="2">
    <location>
        <begin position="22"/>
        <end position="158"/>
    </location>
</feature>
<dbReference type="PROSITE" id="PS51257">
    <property type="entry name" value="PROKAR_LIPOPROTEIN"/>
    <property type="match status" value="1"/>
</dbReference>
<dbReference type="Proteomes" id="UP000029914">
    <property type="component" value="Chromosome"/>
</dbReference>
<feature type="compositionally biased region" description="Low complexity" evidence="1">
    <location>
        <begin position="57"/>
        <end position="72"/>
    </location>
</feature>
<feature type="region of interest" description="Disordered" evidence="1">
    <location>
        <begin position="23"/>
        <end position="72"/>
    </location>
</feature>
<evidence type="ECO:0008006" key="5">
    <source>
        <dbReference type="Google" id="ProtNLM"/>
    </source>
</evidence>
<dbReference type="KEGG" id="cdo:CDOO_04805"/>
<sequence length="158" mass="16269">MTSRIPSALALVAAAGLTLSACHPPHQNDSAEKVDTATSQNPDSLGVHSSEDEANSSHETSSATTTTTTARAAAEDEVMFINCFGEPSTEPTAVSTDCTNPAAQITGVTWDEWTEESATGHGTAPNGSTSEIELSEPTDTGTNTVFTVVTVEDVVVAN</sequence>
<proteinExistence type="predicted"/>
<dbReference type="AlphaFoldDB" id="A0A097IEU3"/>
<evidence type="ECO:0000313" key="4">
    <source>
        <dbReference type="Proteomes" id="UP000029914"/>
    </source>
</evidence>
<feature type="region of interest" description="Disordered" evidence="1">
    <location>
        <begin position="115"/>
        <end position="140"/>
    </location>
</feature>
<keyword evidence="2" id="KW-0732">Signal</keyword>
<dbReference type="OrthoDB" id="4427544at2"/>
<organism evidence="3 4">
    <name type="scientific">Corynebacterium doosanense CAU 212 = DSM 45436</name>
    <dbReference type="NCBI Taxonomy" id="558173"/>
    <lineage>
        <taxon>Bacteria</taxon>
        <taxon>Bacillati</taxon>
        <taxon>Actinomycetota</taxon>
        <taxon>Actinomycetes</taxon>
        <taxon>Mycobacteriales</taxon>
        <taxon>Corynebacteriaceae</taxon>
        <taxon>Corynebacterium</taxon>
    </lineage>
</organism>
<dbReference type="STRING" id="558173.CDOO_04805"/>
<evidence type="ECO:0000313" key="3">
    <source>
        <dbReference type="EMBL" id="AIT60645.1"/>
    </source>
</evidence>
<gene>
    <name evidence="3" type="ORF">CDOO_04805</name>
</gene>
<reference evidence="3 4" key="1">
    <citation type="submission" date="2013-09" db="EMBL/GenBank/DDBJ databases">
        <title>Complete genome sequence of Corynebacterium doosanense CAU 212(T) (=DSM 45436(T)), isolated from activated sludge.</title>
        <authorList>
            <person name="Schaffert L."/>
            <person name="Albersmeier A."/>
            <person name="Kalinowski J."/>
            <person name="Ruckert C."/>
        </authorList>
    </citation>
    <scope>NUCLEOTIDE SEQUENCE [LARGE SCALE GENOMIC DNA]</scope>
    <source>
        <strain evidence="3 4">CAU 212</strain>
    </source>
</reference>
<name>A0A097IEU3_9CORY</name>
<dbReference type="RefSeq" id="WP_018021833.1">
    <property type="nucleotide sequence ID" value="NZ_AQUX01000004.1"/>
</dbReference>
<keyword evidence="4" id="KW-1185">Reference proteome</keyword>
<dbReference type="HOGENOM" id="CLU_114866_0_0_11"/>